<keyword evidence="1" id="KW-0808">Transferase</keyword>
<dbReference type="GO" id="GO:0004674">
    <property type="term" value="F:protein serine/threonine kinase activity"/>
    <property type="evidence" value="ECO:0007669"/>
    <property type="project" value="TreeGrafter"/>
</dbReference>
<dbReference type="PANTHER" id="PTHR44329:SF288">
    <property type="entry name" value="MITOGEN-ACTIVATED PROTEIN KINASE KINASE KINASE 20"/>
    <property type="match status" value="1"/>
</dbReference>
<dbReference type="PANTHER" id="PTHR44329">
    <property type="entry name" value="SERINE/THREONINE-PROTEIN KINASE TNNI3K-RELATED"/>
    <property type="match status" value="1"/>
</dbReference>
<dbReference type="HOGENOM" id="CLU_000288_31_7_1"/>
<accession>A0A0D2D930</accession>
<keyword evidence="4" id="KW-0067">ATP-binding</keyword>
<keyword evidence="3" id="KW-0418">Kinase</keyword>
<dbReference type="AlphaFoldDB" id="A0A0D2D930"/>
<evidence type="ECO:0000313" key="6">
    <source>
        <dbReference type="EMBL" id="KIW39618.1"/>
    </source>
</evidence>
<dbReference type="GO" id="GO:0005524">
    <property type="term" value="F:ATP binding"/>
    <property type="evidence" value="ECO:0007669"/>
    <property type="project" value="UniProtKB-KW"/>
</dbReference>
<dbReference type="InterPro" id="IPR011009">
    <property type="entry name" value="Kinase-like_dom_sf"/>
</dbReference>
<dbReference type="OrthoDB" id="4115689at2759"/>
<evidence type="ECO:0000256" key="1">
    <source>
        <dbReference type="ARBA" id="ARBA00022679"/>
    </source>
</evidence>
<dbReference type="GeneID" id="27360289"/>
<feature type="domain" description="Protein kinase" evidence="5">
    <location>
        <begin position="10"/>
        <end position="261"/>
    </location>
</feature>
<dbReference type="EMBL" id="KN847339">
    <property type="protein sequence ID" value="KIW39618.1"/>
    <property type="molecule type" value="Genomic_DNA"/>
</dbReference>
<dbReference type="Proteomes" id="UP000053342">
    <property type="component" value="Unassembled WGS sequence"/>
</dbReference>
<keyword evidence="7" id="KW-1185">Reference proteome</keyword>
<organism evidence="6 7">
    <name type="scientific">Exophiala oligosperma</name>
    <dbReference type="NCBI Taxonomy" id="215243"/>
    <lineage>
        <taxon>Eukaryota</taxon>
        <taxon>Fungi</taxon>
        <taxon>Dikarya</taxon>
        <taxon>Ascomycota</taxon>
        <taxon>Pezizomycotina</taxon>
        <taxon>Eurotiomycetes</taxon>
        <taxon>Chaetothyriomycetidae</taxon>
        <taxon>Chaetothyriales</taxon>
        <taxon>Herpotrichiellaceae</taxon>
        <taxon>Exophiala</taxon>
    </lineage>
</organism>
<proteinExistence type="predicted"/>
<evidence type="ECO:0000259" key="5">
    <source>
        <dbReference type="PROSITE" id="PS50011"/>
    </source>
</evidence>
<dbReference type="Gene3D" id="1.10.510.10">
    <property type="entry name" value="Transferase(Phosphotransferase) domain 1"/>
    <property type="match status" value="1"/>
</dbReference>
<dbReference type="InterPro" id="IPR000719">
    <property type="entry name" value="Prot_kinase_dom"/>
</dbReference>
<dbReference type="STRING" id="215243.A0A0D2D930"/>
<dbReference type="VEuPathDB" id="FungiDB:PV06_08215"/>
<evidence type="ECO:0000256" key="3">
    <source>
        <dbReference type="ARBA" id="ARBA00022777"/>
    </source>
</evidence>
<dbReference type="RefSeq" id="XP_016259834.1">
    <property type="nucleotide sequence ID" value="XM_016409526.1"/>
</dbReference>
<gene>
    <name evidence="6" type="ORF">PV06_08215</name>
</gene>
<dbReference type="SMART" id="SM00220">
    <property type="entry name" value="S_TKc"/>
    <property type="match status" value="1"/>
</dbReference>
<evidence type="ECO:0000256" key="2">
    <source>
        <dbReference type="ARBA" id="ARBA00022741"/>
    </source>
</evidence>
<keyword evidence="2" id="KW-0547">Nucleotide-binding</keyword>
<evidence type="ECO:0000256" key="4">
    <source>
        <dbReference type="ARBA" id="ARBA00022840"/>
    </source>
</evidence>
<reference evidence="6 7" key="1">
    <citation type="submission" date="2015-01" db="EMBL/GenBank/DDBJ databases">
        <title>The Genome Sequence of Exophiala oligosperma CBS72588.</title>
        <authorList>
            <consortium name="The Broad Institute Genomics Platform"/>
            <person name="Cuomo C."/>
            <person name="de Hoog S."/>
            <person name="Gorbushina A."/>
            <person name="Stielow B."/>
            <person name="Teixiera M."/>
            <person name="Abouelleil A."/>
            <person name="Chapman S.B."/>
            <person name="Priest M."/>
            <person name="Young S.K."/>
            <person name="Wortman J."/>
            <person name="Nusbaum C."/>
            <person name="Birren B."/>
        </authorList>
    </citation>
    <scope>NUCLEOTIDE SEQUENCE [LARGE SCALE GENOMIC DNA]</scope>
    <source>
        <strain evidence="6 7">CBS 72588</strain>
    </source>
</reference>
<dbReference type="SUPFAM" id="SSF56112">
    <property type="entry name" value="Protein kinase-like (PK-like)"/>
    <property type="match status" value="1"/>
</dbReference>
<dbReference type="PROSITE" id="PS50011">
    <property type="entry name" value="PROTEIN_KINASE_DOM"/>
    <property type="match status" value="1"/>
</dbReference>
<protein>
    <recommendedName>
        <fullName evidence="5">Protein kinase domain-containing protein</fullName>
    </recommendedName>
</protein>
<dbReference type="InterPro" id="IPR051681">
    <property type="entry name" value="Ser/Thr_Kinases-Pseudokinases"/>
</dbReference>
<dbReference type="Pfam" id="PF00069">
    <property type="entry name" value="Pkinase"/>
    <property type="match status" value="1"/>
</dbReference>
<name>A0A0D2D930_9EURO</name>
<evidence type="ECO:0000313" key="7">
    <source>
        <dbReference type="Proteomes" id="UP000053342"/>
    </source>
</evidence>
<sequence length="261" mass="29555">MTFLHLDGTLVSEDILGMGGSGLVIREGTFAVKIPRLWRGVDVPDNGRLTPEAEAFDMRQFRIDQMKREKSILQRLGDCEGVVPCFDLESSGVSIRMRHMENGDLRDYLRSQKPNRQIRLRWLRSMAHTLSDIHRRRVIVADLRSDNFLIDKGMSIYLADLGESCMMPLDWDMKDSNADGESAATDIGQFGAVMFEVITGQRCKFDLMQDWKSSGDRFSWPRRDSLPSVDGLWLGHIIEACWTQGTFSSADDLATALEQAC</sequence>